<feature type="signal peptide" evidence="2">
    <location>
        <begin position="1"/>
        <end position="23"/>
    </location>
</feature>
<protein>
    <submittedName>
        <fullName evidence="3">Os11g0151100 protein</fullName>
    </submittedName>
</protein>
<dbReference type="AlphaFoldDB" id="Q0IUK7"/>
<dbReference type="Proteomes" id="UP000000763">
    <property type="component" value="Chromosome 11"/>
</dbReference>
<gene>
    <name evidence="3" type="ordered locus">Os11g0151100</name>
</gene>
<organism evidence="3 4">
    <name type="scientific">Oryza sativa subsp. japonica</name>
    <name type="common">Rice</name>
    <dbReference type="NCBI Taxonomy" id="39947"/>
    <lineage>
        <taxon>Eukaryota</taxon>
        <taxon>Viridiplantae</taxon>
        <taxon>Streptophyta</taxon>
        <taxon>Embryophyta</taxon>
        <taxon>Tracheophyta</taxon>
        <taxon>Spermatophyta</taxon>
        <taxon>Magnoliopsida</taxon>
        <taxon>Liliopsida</taxon>
        <taxon>Poales</taxon>
        <taxon>Poaceae</taxon>
        <taxon>BOP clade</taxon>
        <taxon>Oryzoideae</taxon>
        <taxon>Oryzeae</taxon>
        <taxon>Oryzinae</taxon>
        <taxon>Oryza</taxon>
        <taxon>Oryza sativa</taxon>
    </lineage>
</organism>
<dbReference type="PANTHER" id="PTHR31656">
    <property type="entry name" value="ROOT CAP DOMAIN-CONTAINING PROTEIN"/>
    <property type="match status" value="1"/>
</dbReference>
<feature type="compositionally biased region" description="Basic and acidic residues" evidence="1">
    <location>
        <begin position="35"/>
        <end position="67"/>
    </location>
</feature>
<proteinExistence type="predicted"/>
<sequence length="401" mass="43151">MAPRLSAVALAAFLLLAVVVAAAAQPKPKPAGKGGKPEKGETPGKGKPEERETPPGKGKPEEKEKPEKKKIKVKCQESRKLYPYCSAKMMECPDTCPTSCFVDCDACKPVCVCNVPGACGDPRFIGGDGNAFYFHGRRDADFCVVSDRDLHINAHFIGKRGADGMSRDFTWIQAIAVLFDDGGAHRLYVGARKTAAWDDDERRYEQRGKGYISPSLIDLLERGPGGAGGGNVLGGELALGLVGGATAGLAVEDGLAVLVELEFGDDDLGWVDPDVDGGPVHLLPGDALDMDHPPAAVDLHHLALAALVAPPHHLHLVVLADGMERTLYLWRSSVESAADMRTRRTDDGAVKCAFRHLRRELVTRGLRFMAAAAEEEVVELGFSEEGDEWVARVEERVYSGF</sequence>
<dbReference type="EMBL" id="AP008217">
    <property type="protein sequence ID" value="BAF27608.2"/>
    <property type="molecule type" value="Genomic_DNA"/>
</dbReference>
<accession>Q0IUK7</accession>
<reference evidence="3 4" key="1">
    <citation type="journal article" date="2005" name="Nature">
        <title>The map-based sequence of the rice genome.</title>
        <authorList>
            <consortium name="International rice genome sequencing project (IRGSP)"/>
            <person name="Matsumoto T."/>
            <person name="Wu J."/>
            <person name="Kanamori H."/>
            <person name="Katayose Y."/>
            <person name="Fujisawa M."/>
            <person name="Namiki N."/>
            <person name="Mizuno H."/>
            <person name="Yamamoto K."/>
            <person name="Antonio B.A."/>
            <person name="Baba T."/>
            <person name="Sakata K."/>
            <person name="Nagamura Y."/>
            <person name="Aoki H."/>
            <person name="Arikawa K."/>
            <person name="Arita K."/>
            <person name="Bito T."/>
            <person name="Chiden Y."/>
            <person name="Fujitsuka N."/>
            <person name="Fukunaka R."/>
            <person name="Hamada M."/>
            <person name="Harada C."/>
            <person name="Hayashi A."/>
            <person name="Hijishita S."/>
            <person name="Honda M."/>
            <person name="Hosokawa S."/>
            <person name="Ichikawa Y."/>
            <person name="Idonuma A."/>
            <person name="Iijima M."/>
            <person name="Ikeda M."/>
            <person name="Ikeno M."/>
            <person name="Ito K."/>
            <person name="Ito S."/>
            <person name="Ito T."/>
            <person name="Ito Y."/>
            <person name="Ito Y."/>
            <person name="Iwabuchi A."/>
            <person name="Kamiya K."/>
            <person name="Karasawa W."/>
            <person name="Kurita K."/>
            <person name="Katagiri S."/>
            <person name="Kikuta A."/>
            <person name="Kobayashi H."/>
            <person name="Kobayashi N."/>
            <person name="Machita K."/>
            <person name="Maehara T."/>
            <person name="Masukawa M."/>
            <person name="Mizubayashi T."/>
            <person name="Mukai Y."/>
            <person name="Nagasaki H."/>
            <person name="Nagata Y."/>
            <person name="Naito S."/>
            <person name="Nakashima M."/>
            <person name="Nakama Y."/>
            <person name="Nakamichi Y."/>
            <person name="Nakamura M."/>
            <person name="Meguro A."/>
            <person name="Negishi M."/>
            <person name="Ohta I."/>
            <person name="Ohta T."/>
            <person name="Okamoto M."/>
            <person name="Ono N."/>
            <person name="Saji S."/>
            <person name="Sakaguchi M."/>
            <person name="Sakai K."/>
            <person name="Shibata M."/>
            <person name="Shimokawa T."/>
            <person name="Song J."/>
            <person name="Takazaki Y."/>
            <person name="Terasawa K."/>
            <person name="Tsugane M."/>
            <person name="Tsuji K."/>
            <person name="Ueda S."/>
            <person name="Waki K."/>
            <person name="Yamagata H."/>
            <person name="Yamamoto M."/>
            <person name="Yamamoto S."/>
            <person name="Yamane H."/>
            <person name="Yoshiki S."/>
            <person name="Yoshihara R."/>
            <person name="Yukawa K."/>
            <person name="Zhong H."/>
            <person name="Yano M."/>
            <person name="Yuan Q."/>
            <person name="Ouyang S."/>
            <person name="Liu J."/>
            <person name="Jones K.M."/>
            <person name="Gansberger K."/>
            <person name="Moffat K."/>
            <person name="Hill J."/>
            <person name="Bera J."/>
            <person name="Fadrosh D."/>
            <person name="Jin S."/>
            <person name="Johri S."/>
            <person name="Kim M."/>
            <person name="Overton L."/>
            <person name="Reardon M."/>
            <person name="Tsitrin T."/>
            <person name="Vuong H."/>
            <person name="Weaver B."/>
            <person name="Ciecko A."/>
            <person name="Tallon L."/>
            <person name="Jackson J."/>
            <person name="Pai G."/>
            <person name="Aken S.V."/>
            <person name="Utterback T."/>
            <person name="Reidmuller S."/>
            <person name="Feldblyum T."/>
            <person name="Hsiao J."/>
            <person name="Zismann V."/>
            <person name="Iobst S."/>
            <person name="de Vazeille A.R."/>
            <person name="Buell C.R."/>
            <person name="Ying K."/>
            <person name="Li Y."/>
            <person name="Lu T."/>
            <person name="Huang Y."/>
            <person name="Zhao Q."/>
            <person name="Feng Q."/>
            <person name="Zhang L."/>
            <person name="Zhu J."/>
            <person name="Weng Q."/>
            <person name="Mu J."/>
            <person name="Lu Y."/>
            <person name="Fan D."/>
            <person name="Liu Y."/>
            <person name="Guan J."/>
            <person name="Zhang Y."/>
            <person name="Yu S."/>
            <person name="Liu X."/>
            <person name="Zhang Y."/>
            <person name="Hong G."/>
            <person name="Han B."/>
            <person name="Choisne N."/>
            <person name="Demange N."/>
            <person name="Orjeda G."/>
            <person name="Samain S."/>
            <person name="Cattolico L."/>
            <person name="Pelletier E."/>
            <person name="Couloux A."/>
            <person name="Segurens B."/>
            <person name="Wincker P."/>
            <person name="D'Hont A."/>
            <person name="Scarpelli C."/>
            <person name="Weissenbach J."/>
            <person name="Salanoubat M."/>
            <person name="Quetier F."/>
            <person name="Yu Y."/>
            <person name="Kim H.R."/>
            <person name="Rambo T."/>
            <person name="Currie J."/>
            <person name="Collura K."/>
            <person name="Luo M."/>
            <person name="Yang T."/>
            <person name="Ammiraju J.S.S."/>
            <person name="Engler F."/>
            <person name="Soderlund C."/>
            <person name="Wing R.A."/>
            <person name="Palmer L.E."/>
            <person name="de la Bastide M."/>
            <person name="Spiegel L."/>
            <person name="Nascimento L."/>
            <person name="Zutavern T."/>
            <person name="O'Shaughnessy A."/>
            <person name="Dike S."/>
            <person name="Dedhia N."/>
            <person name="Preston R."/>
            <person name="Balija V."/>
            <person name="McCombie W.R."/>
            <person name="Chow T."/>
            <person name="Chen H."/>
            <person name="Chung M."/>
            <person name="Chen C."/>
            <person name="Shaw J."/>
            <person name="Wu H."/>
            <person name="Hsiao K."/>
            <person name="Chao Y."/>
            <person name="Chu M."/>
            <person name="Cheng C."/>
            <person name="Hour A."/>
            <person name="Lee P."/>
            <person name="Lin S."/>
            <person name="Lin Y."/>
            <person name="Liou J."/>
            <person name="Liu S."/>
            <person name="Hsing Y."/>
            <person name="Raghuvanshi S."/>
            <person name="Mohanty A."/>
            <person name="Bharti A.K."/>
            <person name="Gaur A."/>
            <person name="Gupta V."/>
            <person name="Kumar D."/>
            <person name="Ravi V."/>
            <person name="Vij S."/>
            <person name="Kapur A."/>
            <person name="Khurana P."/>
            <person name="Khurana P."/>
            <person name="Khurana J.P."/>
            <person name="Tyagi A.K."/>
            <person name="Gaikwad K."/>
            <person name="Singh A."/>
            <person name="Dalal V."/>
            <person name="Srivastava S."/>
            <person name="Dixit A."/>
            <person name="Pal A.K."/>
            <person name="Ghazi I.A."/>
            <person name="Yadav M."/>
            <person name="Pandit A."/>
            <person name="Bhargava A."/>
            <person name="Sureshbabu K."/>
            <person name="Batra K."/>
            <person name="Sharma T.R."/>
            <person name="Mohapatra T."/>
            <person name="Singh N.K."/>
            <person name="Messing J."/>
            <person name="Nelson A.B."/>
            <person name="Fuks G."/>
            <person name="Kavchok S."/>
            <person name="Keizer G."/>
            <person name="Linton E."/>
            <person name="Llaca V."/>
            <person name="Song R."/>
            <person name="Tanyolac B."/>
            <person name="Young S."/>
            <person name="Ho-Il K."/>
            <person name="Hahn J.H."/>
            <person name="Sangsakoo G."/>
            <person name="Vanavichit A."/>
            <person name="de Mattos Luiz.A.T."/>
            <person name="Zimmer P.D."/>
            <person name="Malone G."/>
            <person name="Dellagostin O."/>
            <person name="de Oliveira A.C."/>
            <person name="Bevan M."/>
            <person name="Bancroft I."/>
            <person name="Minx P."/>
            <person name="Cordum H."/>
            <person name="Wilson R."/>
            <person name="Cheng Z."/>
            <person name="Jin W."/>
            <person name="Jiang J."/>
            <person name="Leong S.A."/>
            <person name="Iwama H."/>
            <person name="Gojobori T."/>
            <person name="Itoh T."/>
            <person name="Niimura Y."/>
            <person name="Fujii Y."/>
            <person name="Habara T."/>
            <person name="Sakai H."/>
            <person name="Sato Y."/>
            <person name="Wilson G."/>
            <person name="Kumar K."/>
            <person name="McCouch S."/>
            <person name="Juretic N."/>
            <person name="Hoen D."/>
            <person name="Wright S."/>
            <person name="Bruskiewich R."/>
            <person name="Bureau T."/>
            <person name="Miyao A."/>
            <person name="Hirochika H."/>
            <person name="Nishikawa T."/>
            <person name="Kadowaki K."/>
            <person name="Sugiura M."/>
            <person name="Burr B."/>
            <person name="Sasaki T."/>
        </authorList>
    </citation>
    <scope>NUCLEOTIDE SEQUENCE [LARGE SCALE GENOMIC DNA]</scope>
    <source>
        <strain evidence="4">cv. Nipponbare</strain>
    </source>
</reference>
<evidence type="ECO:0000256" key="2">
    <source>
        <dbReference type="SAM" id="SignalP"/>
    </source>
</evidence>
<feature type="region of interest" description="Disordered" evidence="1">
    <location>
        <begin position="25"/>
        <end position="70"/>
    </location>
</feature>
<evidence type="ECO:0000313" key="4">
    <source>
        <dbReference type="Proteomes" id="UP000000763"/>
    </source>
</evidence>
<dbReference type="KEGG" id="dosa:Os11g0151100"/>
<keyword evidence="2" id="KW-0732">Signal</keyword>
<evidence type="ECO:0000256" key="1">
    <source>
        <dbReference type="SAM" id="MobiDB-lite"/>
    </source>
</evidence>
<name>Q0IUK7_ORYSJ</name>
<feature type="chain" id="PRO_5004173948" evidence="2">
    <location>
        <begin position="24"/>
        <end position="401"/>
    </location>
</feature>
<reference evidence="4" key="2">
    <citation type="journal article" date="2008" name="Nucleic Acids Res.">
        <title>The rice annotation project database (RAP-DB): 2008 update.</title>
        <authorList>
            <consortium name="The rice annotation project (RAP)"/>
        </authorList>
    </citation>
    <scope>GENOME REANNOTATION</scope>
    <source>
        <strain evidence="4">cv. Nipponbare</strain>
    </source>
</reference>
<evidence type="ECO:0000313" key="3">
    <source>
        <dbReference type="EMBL" id="BAF27608.2"/>
    </source>
</evidence>